<evidence type="ECO:0000313" key="5">
    <source>
        <dbReference type="Proteomes" id="UP000494218"/>
    </source>
</evidence>
<dbReference type="InterPro" id="IPR053721">
    <property type="entry name" value="Fimbrial_Adhesin_Reg"/>
</dbReference>
<sequence length="199" mass="22682">MGDNYGISNHMMTTNMATTRLKPKQFDALVMKSRMKEDAVAIARSVLVEGRGYAEAAEEHGRKRQYAYQVVTRLLALEEPQMHTYTGSPEVFVQIDLIVERHKGRKMLTRKQFNALEKLSMLEPHSLELAKGVLVDGVENIELAKKNNIARHLPWQASQRLMKRFDPSMEDTRVYRGPAEMFEEIDALIKGHGGKKEAV</sequence>
<evidence type="ECO:0000259" key="3">
    <source>
        <dbReference type="Pfam" id="PF16509"/>
    </source>
</evidence>
<organism evidence="4 5">
    <name type="scientific">Burkholderia lata (strain ATCC 17760 / DSM 23089 / LMG 22485 / NCIMB 9086 / R18194 / 383)</name>
    <dbReference type="NCBI Taxonomy" id="482957"/>
    <lineage>
        <taxon>Bacteria</taxon>
        <taxon>Pseudomonadati</taxon>
        <taxon>Pseudomonadota</taxon>
        <taxon>Betaproteobacteria</taxon>
        <taxon>Burkholderiales</taxon>
        <taxon>Burkholderiaceae</taxon>
        <taxon>Burkholderia</taxon>
        <taxon>Burkholderia cepacia complex</taxon>
    </lineage>
</organism>
<dbReference type="Proteomes" id="UP000494218">
    <property type="component" value="Unassembled WGS sequence"/>
</dbReference>
<feature type="domain" description="TrfB transcriptional repressor protein" evidence="3">
    <location>
        <begin position="24"/>
        <end position="102"/>
    </location>
</feature>
<dbReference type="Pfam" id="PF16509">
    <property type="entry name" value="KORA"/>
    <property type="match status" value="1"/>
</dbReference>
<accession>A0A6P2S1L0</accession>
<evidence type="ECO:0000256" key="2">
    <source>
        <dbReference type="ARBA" id="ARBA00023163"/>
    </source>
</evidence>
<evidence type="ECO:0000313" key="4">
    <source>
        <dbReference type="EMBL" id="VWC40028.1"/>
    </source>
</evidence>
<dbReference type="EMBL" id="CABVPW010000048">
    <property type="protein sequence ID" value="VWC40028.1"/>
    <property type="molecule type" value="Genomic_DNA"/>
</dbReference>
<protein>
    <recommendedName>
        <fullName evidence="3">TrfB transcriptional repressor protein domain-containing protein</fullName>
    </recommendedName>
</protein>
<gene>
    <name evidence="4" type="ORF">BLA23254_06895</name>
</gene>
<proteinExistence type="predicted"/>
<reference evidence="4 5" key="1">
    <citation type="submission" date="2019-09" db="EMBL/GenBank/DDBJ databases">
        <authorList>
            <person name="Depoorter E."/>
        </authorList>
    </citation>
    <scope>NUCLEOTIDE SEQUENCE [LARGE SCALE GENOMIC DNA]</scope>
    <source>
        <strain evidence="4">LMG 23254</strain>
    </source>
</reference>
<evidence type="ECO:0000256" key="1">
    <source>
        <dbReference type="ARBA" id="ARBA00023015"/>
    </source>
</evidence>
<keyword evidence="2" id="KW-0804">Transcription</keyword>
<dbReference type="AlphaFoldDB" id="A0A6P2S1L0"/>
<keyword evidence="1" id="KW-0805">Transcription regulation</keyword>
<name>A0A6P2S1L0_BURL3</name>
<dbReference type="Gene3D" id="1.10.10.2690">
    <property type="match status" value="2"/>
</dbReference>
<dbReference type="InterPro" id="IPR032428">
    <property type="entry name" value="TrfB"/>
</dbReference>